<dbReference type="InterPro" id="IPR036734">
    <property type="entry name" value="Neur_chan_lig-bd_sf"/>
</dbReference>
<dbReference type="PRINTS" id="PR00252">
    <property type="entry name" value="NRIONCHANNEL"/>
</dbReference>
<protein>
    <submittedName>
        <fullName evidence="7">Oidioi.mRNA.OKI2018_I69.PAR.g11070.t1.cds</fullName>
    </submittedName>
</protein>
<dbReference type="CDD" id="cd18989">
    <property type="entry name" value="LGIC_ECD_cation"/>
    <property type="match status" value="1"/>
</dbReference>
<dbReference type="InterPro" id="IPR036719">
    <property type="entry name" value="Neuro-gated_channel_TM_sf"/>
</dbReference>
<dbReference type="InterPro" id="IPR006202">
    <property type="entry name" value="Neur_chan_lig-bd"/>
</dbReference>
<evidence type="ECO:0000256" key="1">
    <source>
        <dbReference type="ARBA" id="ARBA00004141"/>
    </source>
</evidence>
<dbReference type="SUPFAM" id="SSF90112">
    <property type="entry name" value="Neurotransmitter-gated ion-channel transmembrane pore"/>
    <property type="match status" value="1"/>
</dbReference>
<feature type="domain" description="Neurotransmitter-gated ion-channel ligand-binding" evidence="6">
    <location>
        <begin position="127"/>
        <end position="332"/>
    </location>
</feature>
<evidence type="ECO:0000259" key="6">
    <source>
        <dbReference type="Pfam" id="PF02931"/>
    </source>
</evidence>
<dbReference type="InterPro" id="IPR038050">
    <property type="entry name" value="Neuro_actylchol_rec"/>
</dbReference>
<dbReference type="Pfam" id="PF02931">
    <property type="entry name" value="Neur_chan_LBD"/>
    <property type="match status" value="1"/>
</dbReference>
<keyword evidence="4 5" id="KW-0472">Membrane</keyword>
<feature type="transmembrane region" description="Helical" evidence="5">
    <location>
        <begin position="398"/>
        <end position="419"/>
    </location>
</feature>
<keyword evidence="8" id="KW-1185">Reference proteome</keyword>
<dbReference type="Gene3D" id="1.20.58.390">
    <property type="entry name" value="Neurotransmitter-gated ion-channel transmembrane domain"/>
    <property type="match status" value="1"/>
</dbReference>
<dbReference type="CDD" id="cd19051">
    <property type="entry name" value="LGIC_TM_cation"/>
    <property type="match status" value="1"/>
</dbReference>
<dbReference type="PANTHER" id="PTHR18945">
    <property type="entry name" value="NEUROTRANSMITTER GATED ION CHANNEL"/>
    <property type="match status" value="1"/>
</dbReference>
<proteinExistence type="predicted"/>
<reference evidence="7 8" key="1">
    <citation type="submission" date="2021-04" db="EMBL/GenBank/DDBJ databases">
        <authorList>
            <person name="Bliznina A."/>
        </authorList>
    </citation>
    <scope>NUCLEOTIDE SEQUENCE [LARGE SCALE GENOMIC DNA]</scope>
</reference>
<keyword evidence="3 5" id="KW-1133">Transmembrane helix</keyword>
<dbReference type="Proteomes" id="UP001158576">
    <property type="component" value="Chromosome PAR"/>
</dbReference>
<evidence type="ECO:0000313" key="8">
    <source>
        <dbReference type="Proteomes" id="UP001158576"/>
    </source>
</evidence>
<comment type="subcellular location">
    <subcellularLocation>
        <location evidence="1">Membrane</location>
        <topology evidence="1">Multi-pass membrane protein</topology>
    </subcellularLocation>
</comment>
<keyword evidence="2 5" id="KW-0812">Transmembrane</keyword>
<dbReference type="EMBL" id="OU015568">
    <property type="protein sequence ID" value="CAG5085973.1"/>
    <property type="molecule type" value="Genomic_DNA"/>
</dbReference>
<dbReference type="SUPFAM" id="SSF63712">
    <property type="entry name" value="Nicotinic receptor ligand binding domain-like"/>
    <property type="match status" value="1"/>
</dbReference>
<sequence>MPINEVYDPLEESDDFTGICERWITNIYDFYYQDDQYDFESLDEDEKNSHAADFFYCIYDSAEIPADFTRSRACQQYIKSFYFFDSAELASYKTSGGKCIEENGESYEMEDELFEMLENLIYTSKFTPMNIEASMEVQSINEVMIHESSMDSTIIIYLSWTDERLTWNASEHNEIYSIFVPYEKIWTPPFEIVNLDEYLNEGIIFYYDAKITTNGDVSTKIKMRLKTSCEIVQKLYPFDLQECAIDLATPNLDTTFLNFRIGTWNEVQKPKISRTKNETSYNETDLNVAKNAFFDENPEWNLKAFKYSVSTSSNNKNQQFSKLSTSFFLQRQIAFYEITLLLPIVCLNILVCVGLWIPISSGETISYQVTMLLTIVVYLDVLSSNIPVFKEVANAPQLLILFIISLIASVASMIILNFYERKGDFDFSL</sequence>
<evidence type="ECO:0000256" key="2">
    <source>
        <dbReference type="ARBA" id="ARBA00022692"/>
    </source>
</evidence>
<dbReference type="Gene3D" id="2.70.170.10">
    <property type="entry name" value="Neurotransmitter-gated ion-channel ligand-binding domain"/>
    <property type="match status" value="1"/>
</dbReference>
<evidence type="ECO:0000256" key="4">
    <source>
        <dbReference type="ARBA" id="ARBA00023136"/>
    </source>
</evidence>
<accession>A0ABN7RUK7</accession>
<name>A0ABN7RUK7_OIKDI</name>
<feature type="transmembrane region" description="Helical" evidence="5">
    <location>
        <begin position="365"/>
        <end position="386"/>
    </location>
</feature>
<feature type="transmembrane region" description="Helical" evidence="5">
    <location>
        <begin position="333"/>
        <end position="359"/>
    </location>
</feature>
<evidence type="ECO:0000256" key="3">
    <source>
        <dbReference type="ARBA" id="ARBA00022989"/>
    </source>
</evidence>
<evidence type="ECO:0000313" key="7">
    <source>
        <dbReference type="EMBL" id="CAG5085973.1"/>
    </source>
</evidence>
<gene>
    <name evidence="7" type="ORF">OKIOD_LOCUS2628</name>
</gene>
<evidence type="ECO:0000256" key="5">
    <source>
        <dbReference type="SAM" id="Phobius"/>
    </source>
</evidence>
<organism evidence="7 8">
    <name type="scientific">Oikopleura dioica</name>
    <name type="common">Tunicate</name>
    <dbReference type="NCBI Taxonomy" id="34765"/>
    <lineage>
        <taxon>Eukaryota</taxon>
        <taxon>Metazoa</taxon>
        <taxon>Chordata</taxon>
        <taxon>Tunicata</taxon>
        <taxon>Appendicularia</taxon>
        <taxon>Copelata</taxon>
        <taxon>Oikopleuridae</taxon>
        <taxon>Oikopleura</taxon>
    </lineage>
</organism>
<dbReference type="InterPro" id="IPR006201">
    <property type="entry name" value="Neur_channel"/>
</dbReference>